<dbReference type="GO" id="GO:0000287">
    <property type="term" value="F:magnesium ion binding"/>
    <property type="evidence" value="ECO:0007669"/>
    <property type="project" value="InterPro"/>
</dbReference>
<dbReference type="Pfam" id="PF05866">
    <property type="entry name" value="RusA"/>
    <property type="match status" value="1"/>
</dbReference>
<dbReference type="RefSeq" id="WP_054748031.1">
    <property type="nucleotide sequence ID" value="NZ_BKAM01000007.1"/>
</dbReference>
<dbReference type="GO" id="GO:0006281">
    <property type="term" value="P:DNA repair"/>
    <property type="evidence" value="ECO:0007669"/>
    <property type="project" value="InterPro"/>
</dbReference>
<dbReference type="Proteomes" id="UP000321569">
    <property type="component" value="Unassembled WGS sequence"/>
</dbReference>
<reference evidence="1 2" key="1">
    <citation type="submission" date="2019-07" db="EMBL/GenBank/DDBJ databases">
        <title>Whole genome shotgun sequence of Lactobacillus rapi NBRC 109618.</title>
        <authorList>
            <person name="Hosoyama A."/>
            <person name="Uohara A."/>
            <person name="Ohji S."/>
            <person name="Ichikawa N."/>
        </authorList>
    </citation>
    <scope>NUCLEOTIDE SEQUENCE [LARGE SCALE GENOMIC DNA]</scope>
    <source>
        <strain evidence="1 2">NBRC 109618</strain>
    </source>
</reference>
<sequence>MINSFTIPQELPALNEYVNEQRRNRFAGAKVKKQATYVCSMYAKAAMNRGLKVTGKIDIYVHWFVSSKRKDKDNIRFAIKFIQDGMMEAGLIDNDGWQQIGDYHDEFSVDKQNPRVEVELRTHEEQK</sequence>
<dbReference type="InterPro" id="IPR036614">
    <property type="entry name" value="RusA-like_sf"/>
</dbReference>
<dbReference type="SUPFAM" id="SSF103084">
    <property type="entry name" value="Holliday junction resolvase RusA"/>
    <property type="match status" value="1"/>
</dbReference>
<dbReference type="Gene3D" id="3.30.1330.70">
    <property type="entry name" value="Holliday junction resolvase RusA"/>
    <property type="match status" value="1"/>
</dbReference>
<dbReference type="InterPro" id="IPR008822">
    <property type="entry name" value="Endonuclease_RusA-like"/>
</dbReference>
<organism evidence="1 2">
    <name type="scientific">Lentilactobacillus rapi</name>
    <dbReference type="NCBI Taxonomy" id="481723"/>
    <lineage>
        <taxon>Bacteria</taxon>
        <taxon>Bacillati</taxon>
        <taxon>Bacillota</taxon>
        <taxon>Bacilli</taxon>
        <taxon>Lactobacillales</taxon>
        <taxon>Lactobacillaceae</taxon>
        <taxon>Lentilactobacillus</taxon>
    </lineage>
</organism>
<proteinExistence type="predicted"/>
<comment type="caution">
    <text evidence="1">The sequence shown here is derived from an EMBL/GenBank/DDBJ whole genome shotgun (WGS) entry which is preliminary data.</text>
</comment>
<dbReference type="GO" id="GO:0006310">
    <property type="term" value="P:DNA recombination"/>
    <property type="evidence" value="ECO:0007669"/>
    <property type="project" value="InterPro"/>
</dbReference>
<dbReference type="STRING" id="1423795.FD12_GL001571"/>
<dbReference type="EMBL" id="BKAM01000007">
    <property type="protein sequence ID" value="GEP72000.1"/>
    <property type="molecule type" value="Genomic_DNA"/>
</dbReference>
<accession>A0A512PLD2</accession>
<dbReference type="AlphaFoldDB" id="A0A512PLD2"/>
<evidence type="ECO:0000313" key="1">
    <source>
        <dbReference type="EMBL" id="GEP72000.1"/>
    </source>
</evidence>
<protein>
    <submittedName>
        <fullName evidence="1">Endodeoxyribonuclease</fullName>
    </submittedName>
</protein>
<evidence type="ECO:0000313" key="2">
    <source>
        <dbReference type="Proteomes" id="UP000321569"/>
    </source>
</evidence>
<name>A0A512PLD2_9LACO</name>
<gene>
    <name evidence="1" type="ORF">LRA02_08680</name>
</gene>